<gene>
    <name evidence="1" type="ORF">PSON_ATCC_30995.1.T0160046</name>
</gene>
<keyword evidence="2" id="KW-1185">Reference proteome</keyword>
<dbReference type="OrthoDB" id="10476041at2759"/>
<protein>
    <recommendedName>
        <fullName evidence="3">Tetratricopeptide repeat protein</fullName>
    </recommendedName>
</protein>
<evidence type="ECO:0000313" key="2">
    <source>
        <dbReference type="Proteomes" id="UP000692954"/>
    </source>
</evidence>
<name>A0A8S1LG48_9CILI</name>
<evidence type="ECO:0008006" key="3">
    <source>
        <dbReference type="Google" id="ProtNLM"/>
    </source>
</evidence>
<reference evidence="1" key="1">
    <citation type="submission" date="2021-01" db="EMBL/GenBank/DDBJ databases">
        <authorList>
            <consortium name="Genoscope - CEA"/>
            <person name="William W."/>
        </authorList>
    </citation>
    <scope>NUCLEOTIDE SEQUENCE</scope>
</reference>
<evidence type="ECO:0000313" key="1">
    <source>
        <dbReference type="EMBL" id="CAD8061914.1"/>
    </source>
</evidence>
<dbReference type="EMBL" id="CAJJDN010000016">
    <property type="protein sequence ID" value="CAD8061914.1"/>
    <property type="molecule type" value="Genomic_DNA"/>
</dbReference>
<accession>A0A8S1LG48</accession>
<organism evidence="1 2">
    <name type="scientific">Paramecium sonneborni</name>
    <dbReference type="NCBI Taxonomy" id="65129"/>
    <lineage>
        <taxon>Eukaryota</taxon>
        <taxon>Sar</taxon>
        <taxon>Alveolata</taxon>
        <taxon>Ciliophora</taxon>
        <taxon>Intramacronucleata</taxon>
        <taxon>Oligohymenophorea</taxon>
        <taxon>Peniculida</taxon>
        <taxon>Parameciidae</taxon>
        <taxon>Paramecium</taxon>
    </lineage>
</organism>
<proteinExistence type="predicted"/>
<dbReference type="AlphaFoldDB" id="A0A8S1LG48"/>
<dbReference type="Proteomes" id="UP000692954">
    <property type="component" value="Unassembled WGS sequence"/>
</dbReference>
<sequence>MNQIRVLQIKYSIDQHDYVELACLNEQCKANRVYCHQCLRNGDHIAHYKDQKSLKELIEFFHEFEKDTESLISKLNMMQIHQALDQVIKYQENKTFLLQEVNQCQDDMIIQLKRSITDLKLEELNYFELNQQEQEKADELYQKDEYEEAIKLLDEALINDPKHISSLYIRAEALSNYYGSRIIMMLLYGQIKLYLLIKSM</sequence>
<comment type="caution">
    <text evidence="1">The sequence shown here is derived from an EMBL/GenBank/DDBJ whole genome shotgun (WGS) entry which is preliminary data.</text>
</comment>